<dbReference type="Proteomes" id="UP000792457">
    <property type="component" value="Unassembled WGS sequence"/>
</dbReference>
<reference evidence="1" key="2">
    <citation type="submission" date="2017-10" db="EMBL/GenBank/DDBJ databases">
        <title>Ladona fulva Genome sequencing and assembly.</title>
        <authorList>
            <person name="Murali S."/>
            <person name="Richards S."/>
            <person name="Bandaranaike D."/>
            <person name="Bellair M."/>
            <person name="Blankenburg K."/>
            <person name="Chao H."/>
            <person name="Dinh H."/>
            <person name="Doddapaneni H."/>
            <person name="Dugan-Rocha S."/>
            <person name="Elkadiri S."/>
            <person name="Gnanaolivu R."/>
            <person name="Hernandez B."/>
            <person name="Skinner E."/>
            <person name="Javaid M."/>
            <person name="Lee S."/>
            <person name="Li M."/>
            <person name="Ming W."/>
            <person name="Munidasa M."/>
            <person name="Muniz J."/>
            <person name="Nguyen L."/>
            <person name="Hughes D."/>
            <person name="Osuji N."/>
            <person name="Pu L.-L."/>
            <person name="Puazo M."/>
            <person name="Qu C."/>
            <person name="Quiroz J."/>
            <person name="Raj R."/>
            <person name="Weissenberger G."/>
            <person name="Xin Y."/>
            <person name="Zou X."/>
            <person name="Han Y."/>
            <person name="Worley K."/>
            <person name="Muzny D."/>
            <person name="Gibbs R."/>
        </authorList>
    </citation>
    <scope>NUCLEOTIDE SEQUENCE</scope>
    <source>
        <strain evidence="1">Sampled in the wild</strain>
    </source>
</reference>
<protein>
    <submittedName>
        <fullName evidence="1">Uncharacterized protein</fullName>
    </submittedName>
</protein>
<dbReference type="GO" id="GO:0016791">
    <property type="term" value="F:phosphatase activity"/>
    <property type="evidence" value="ECO:0007669"/>
    <property type="project" value="UniProtKB-ARBA"/>
</dbReference>
<gene>
    <name evidence="1" type="ORF">J437_LFUL018641</name>
</gene>
<keyword evidence="2" id="KW-1185">Reference proteome</keyword>
<evidence type="ECO:0000313" key="1">
    <source>
        <dbReference type="EMBL" id="KAG8238679.1"/>
    </source>
</evidence>
<dbReference type="InterPro" id="IPR051710">
    <property type="entry name" value="Phosphatase_SH3-domain"/>
</dbReference>
<dbReference type="InterPro" id="IPR029033">
    <property type="entry name" value="His_PPase_superfam"/>
</dbReference>
<proteinExistence type="predicted"/>
<dbReference type="PANTHER" id="PTHR16469">
    <property type="entry name" value="UBIQUITIN-ASSOCIATED AND SH3 DOMAIN-CONTAINING BA-RELATED"/>
    <property type="match status" value="1"/>
</dbReference>
<evidence type="ECO:0000313" key="2">
    <source>
        <dbReference type="Proteomes" id="UP000792457"/>
    </source>
</evidence>
<dbReference type="EMBL" id="KZ309415">
    <property type="protein sequence ID" value="KAG8238679.1"/>
    <property type="molecule type" value="Genomic_DNA"/>
</dbReference>
<dbReference type="InterPro" id="IPR013078">
    <property type="entry name" value="His_Pase_superF_clade-1"/>
</dbReference>
<dbReference type="AlphaFoldDB" id="A0A8K0KQP1"/>
<sequence length="134" mass="15017">MVNREPYVSTADLANQINETAEEFYERCHFVMKKIVEDTGKGGKGGNVLVVAHAANLDTCTRQLTGSLPRSSDEMRRFCQRVPYCSVAMVSEIVPQSVGDGKRTEESSWKLSEPPFPPLTHSPNLRFDWKVLLS</sequence>
<dbReference type="Pfam" id="PF00300">
    <property type="entry name" value="His_Phos_1"/>
    <property type="match status" value="1"/>
</dbReference>
<dbReference type="PANTHER" id="PTHR16469:SF27">
    <property type="entry name" value="UBIQUITIN-ASSOCIATED AND SH3 DOMAIN-CONTAINING BA-RELATED"/>
    <property type="match status" value="1"/>
</dbReference>
<name>A0A8K0KQP1_LADFU</name>
<comment type="caution">
    <text evidence="1">The sequence shown here is derived from an EMBL/GenBank/DDBJ whole genome shotgun (WGS) entry which is preliminary data.</text>
</comment>
<accession>A0A8K0KQP1</accession>
<organism evidence="1 2">
    <name type="scientific">Ladona fulva</name>
    <name type="common">Scarce chaser dragonfly</name>
    <name type="synonym">Libellula fulva</name>
    <dbReference type="NCBI Taxonomy" id="123851"/>
    <lineage>
        <taxon>Eukaryota</taxon>
        <taxon>Metazoa</taxon>
        <taxon>Ecdysozoa</taxon>
        <taxon>Arthropoda</taxon>
        <taxon>Hexapoda</taxon>
        <taxon>Insecta</taxon>
        <taxon>Pterygota</taxon>
        <taxon>Palaeoptera</taxon>
        <taxon>Odonata</taxon>
        <taxon>Epiprocta</taxon>
        <taxon>Anisoptera</taxon>
        <taxon>Libelluloidea</taxon>
        <taxon>Libellulidae</taxon>
        <taxon>Ladona</taxon>
    </lineage>
</organism>
<reference evidence="1" key="1">
    <citation type="submission" date="2013-04" db="EMBL/GenBank/DDBJ databases">
        <authorList>
            <person name="Qu J."/>
            <person name="Murali S.C."/>
            <person name="Bandaranaike D."/>
            <person name="Bellair M."/>
            <person name="Blankenburg K."/>
            <person name="Chao H."/>
            <person name="Dinh H."/>
            <person name="Doddapaneni H."/>
            <person name="Downs B."/>
            <person name="Dugan-Rocha S."/>
            <person name="Elkadiri S."/>
            <person name="Gnanaolivu R.D."/>
            <person name="Hernandez B."/>
            <person name="Javaid M."/>
            <person name="Jayaseelan J.C."/>
            <person name="Lee S."/>
            <person name="Li M."/>
            <person name="Ming W."/>
            <person name="Munidasa M."/>
            <person name="Muniz J."/>
            <person name="Nguyen L."/>
            <person name="Ongeri F."/>
            <person name="Osuji N."/>
            <person name="Pu L.-L."/>
            <person name="Puazo M."/>
            <person name="Qu C."/>
            <person name="Quiroz J."/>
            <person name="Raj R."/>
            <person name="Weissenberger G."/>
            <person name="Xin Y."/>
            <person name="Zou X."/>
            <person name="Han Y."/>
            <person name="Richards S."/>
            <person name="Worley K."/>
            <person name="Muzny D."/>
            <person name="Gibbs R."/>
        </authorList>
    </citation>
    <scope>NUCLEOTIDE SEQUENCE</scope>
    <source>
        <strain evidence="1">Sampled in the wild</strain>
    </source>
</reference>
<dbReference type="Gene3D" id="3.40.50.1240">
    <property type="entry name" value="Phosphoglycerate mutase-like"/>
    <property type="match status" value="1"/>
</dbReference>
<dbReference type="OrthoDB" id="414418at2759"/>
<dbReference type="SUPFAM" id="SSF53254">
    <property type="entry name" value="Phosphoglycerate mutase-like"/>
    <property type="match status" value="1"/>
</dbReference>